<feature type="chain" id="PRO_5006902638" description="Mid2 domain-containing protein" evidence="2">
    <location>
        <begin position="17"/>
        <end position="272"/>
    </location>
</feature>
<keyword evidence="1" id="KW-0472">Membrane</keyword>
<protein>
    <recommendedName>
        <fullName evidence="5">Mid2 domain-containing protein</fullName>
    </recommendedName>
</protein>
<evidence type="ECO:0008006" key="5">
    <source>
        <dbReference type="Google" id="ProtNLM"/>
    </source>
</evidence>
<dbReference type="AlphaFoldDB" id="A0A0W0GE90"/>
<feature type="signal peptide" evidence="2">
    <location>
        <begin position="1"/>
        <end position="16"/>
    </location>
</feature>
<dbReference type="Proteomes" id="UP000054988">
    <property type="component" value="Unassembled WGS sequence"/>
</dbReference>
<keyword evidence="1" id="KW-1133">Transmembrane helix</keyword>
<keyword evidence="2" id="KW-0732">Signal</keyword>
<accession>A0A0W0GE90</accession>
<evidence type="ECO:0000313" key="4">
    <source>
        <dbReference type="Proteomes" id="UP000054988"/>
    </source>
</evidence>
<evidence type="ECO:0000313" key="3">
    <source>
        <dbReference type="EMBL" id="KTB46850.1"/>
    </source>
</evidence>
<name>A0A0W0GE90_MONRR</name>
<evidence type="ECO:0000256" key="1">
    <source>
        <dbReference type="SAM" id="Phobius"/>
    </source>
</evidence>
<keyword evidence="1" id="KW-0812">Transmembrane</keyword>
<dbReference type="EMBL" id="LATX01000233">
    <property type="protein sequence ID" value="KTB46850.1"/>
    <property type="molecule type" value="Genomic_DNA"/>
</dbReference>
<proteinExistence type="predicted"/>
<sequence length="272" mass="30081">MYISLGLALTILYFYAIEPFAFELQVPTDITAQVPSRFNWTRQSNDTLPIGINIGNKGDCSKTVDPNTRHPFIWKIDLNASNGSKQFYWNWPGQIQLCAYSYAQPLDGQGDTPKDVRLIASSANITVSLVQPTVIFTTNTIIGPTSSGQGIAATTSATEARRHISKGGIASIVLGIIVILGLFIGLFVVYRRLRNRKRLHDFHRERMVLAAQASRVASPDMVIPRKHVSATLSDRTSVDHSQSAPYYTFPGEKNGQKSYGEDVLAPVRLVRD</sequence>
<reference evidence="3 4" key="1">
    <citation type="submission" date="2015-12" db="EMBL/GenBank/DDBJ databases">
        <title>Draft genome sequence of Moniliophthora roreri, the causal agent of frosty pod rot of cacao.</title>
        <authorList>
            <person name="Aime M.C."/>
            <person name="Diaz-Valderrama J.R."/>
            <person name="Kijpornyongpan T."/>
            <person name="Phillips-Mora W."/>
        </authorList>
    </citation>
    <scope>NUCLEOTIDE SEQUENCE [LARGE SCALE GENOMIC DNA]</scope>
    <source>
        <strain evidence="3 4">MCA 2952</strain>
    </source>
</reference>
<organism evidence="3 4">
    <name type="scientific">Moniliophthora roreri</name>
    <name type="common">Frosty pod rot fungus</name>
    <name type="synonym">Monilia roreri</name>
    <dbReference type="NCBI Taxonomy" id="221103"/>
    <lineage>
        <taxon>Eukaryota</taxon>
        <taxon>Fungi</taxon>
        <taxon>Dikarya</taxon>
        <taxon>Basidiomycota</taxon>
        <taxon>Agaricomycotina</taxon>
        <taxon>Agaricomycetes</taxon>
        <taxon>Agaricomycetidae</taxon>
        <taxon>Agaricales</taxon>
        <taxon>Marasmiineae</taxon>
        <taxon>Marasmiaceae</taxon>
        <taxon>Moniliophthora</taxon>
    </lineage>
</organism>
<feature type="transmembrane region" description="Helical" evidence="1">
    <location>
        <begin position="168"/>
        <end position="190"/>
    </location>
</feature>
<evidence type="ECO:0000256" key="2">
    <source>
        <dbReference type="SAM" id="SignalP"/>
    </source>
</evidence>
<comment type="caution">
    <text evidence="3">The sequence shown here is derived from an EMBL/GenBank/DDBJ whole genome shotgun (WGS) entry which is preliminary data.</text>
</comment>
<gene>
    <name evidence="3" type="ORF">WG66_580</name>
</gene>